<evidence type="ECO:0000256" key="1">
    <source>
        <dbReference type="SAM" id="MobiDB-lite"/>
    </source>
</evidence>
<evidence type="ECO:0000313" key="4">
    <source>
        <dbReference type="EMBL" id="MFC4499369.1"/>
    </source>
</evidence>
<comment type="caution">
    <text evidence="4">The sequence shown here is derived from an EMBL/GenBank/DDBJ whole genome shotgun (WGS) entry which is preliminary data.</text>
</comment>
<evidence type="ECO:0000259" key="3">
    <source>
        <dbReference type="Pfam" id="PF07364"/>
    </source>
</evidence>
<dbReference type="PIRSF" id="PIRSF012702">
    <property type="entry name" value="UCP012702"/>
    <property type="match status" value="1"/>
</dbReference>
<accession>A0ABV9AID0</accession>
<dbReference type="InterPro" id="IPR015995">
    <property type="entry name" value="MlrC_N"/>
</dbReference>
<reference evidence="5" key="1">
    <citation type="journal article" date="2019" name="Int. J. Syst. Evol. Microbiol.">
        <title>The Global Catalogue of Microorganisms (GCM) 10K type strain sequencing project: providing services to taxonomists for standard genome sequencing and annotation.</title>
        <authorList>
            <consortium name="The Broad Institute Genomics Platform"/>
            <consortium name="The Broad Institute Genome Sequencing Center for Infectious Disease"/>
            <person name="Wu L."/>
            <person name="Ma J."/>
        </authorList>
    </citation>
    <scope>NUCLEOTIDE SEQUENCE [LARGE SCALE GENOMIC DNA]</scope>
    <source>
        <strain evidence="5">CGMCC 4.7177</strain>
    </source>
</reference>
<feature type="domain" description="Microcystin LR degradation protein MlrC N-terminal" evidence="3">
    <location>
        <begin position="8"/>
        <end position="288"/>
    </location>
</feature>
<sequence>MPVTRPVIAVAGLGIESSTFSPARTEAPAFHPQRGADVLARYPFLAPGRPLRTAADWHGTLVGKALPGGTVTASAYAALSAELIDRLKESGPVDGLWYDIHGAMTVEGVEDAEAELLARIRETVGPDVIVSASMDLHGNVSRALVHLTDLITCYRTAPHEDVTQTKERAARNLVEHLASGAPRPVKAWIPVPVLLAGEQTSTRIEPARSVYAAVEEVAAADGVTDAAIWVGYAWADEPRNRAAVVVTGPDEAAVTTGAERLARGFWAARHDFAFVAPTGTLDDCLDAALAATARPYFVSDTGDNPTAGGAGDVTWGLRQVLARPEFQDPSGPTVLYASLPGPAAVDTAVRAGVGATVTVTAGAEVDDRHSGPLTMTGVVHAVRHGDRDAETEAVLRVGGVYVILTRLRKPYHHEHDFTDLELNPRTADVVIVKIGYLEPELFAMAADWKMALTPGGVDQDLPRLGHHRIRRPMFPFDPAMPAPDLTARVIPSPDRPLGAPEE</sequence>
<proteinExistence type="predicted"/>
<dbReference type="InterPro" id="IPR009197">
    <property type="entry name" value="MlrC"/>
</dbReference>
<evidence type="ECO:0000259" key="2">
    <source>
        <dbReference type="Pfam" id="PF07171"/>
    </source>
</evidence>
<dbReference type="InterPro" id="IPR010799">
    <property type="entry name" value="MlrC_C"/>
</dbReference>
<evidence type="ECO:0000313" key="5">
    <source>
        <dbReference type="Proteomes" id="UP001595839"/>
    </source>
</evidence>
<keyword evidence="5" id="KW-1185">Reference proteome</keyword>
<dbReference type="EMBL" id="JBHSFK010000004">
    <property type="protein sequence ID" value="MFC4499369.1"/>
    <property type="molecule type" value="Genomic_DNA"/>
</dbReference>
<feature type="domain" description="Microcystin LR degradation protein MlrC C-terminal" evidence="2">
    <location>
        <begin position="298"/>
        <end position="468"/>
    </location>
</feature>
<dbReference type="Pfam" id="PF07364">
    <property type="entry name" value="DUF1485"/>
    <property type="match status" value="1"/>
</dbReference>
<dbReference type="Proteomes" id="UP001595839">
    <property type="component" value="Unassembled WGS sequence"/>
</dbReference>
<gene>
    <name evidence="4" type="ORF">ACFPIH_07490</name>
</gene>
<dbReference type="Pfam" id="PF07171">
    <property type="entry name" value="MlrC_C"/>
    <property type="match status" value="1"/>
</dbReference>
<name>A0ABV9AID0_9ACTN</name>
<feature type="region of interest" description="Disordered" evidence="1">
    <location>
        <begin position="482"/>
        <end position="502"/>
    </location>
</feature>
<dbReference type="RefSeq" id="WP_381169436.1">
    <property type="nucleotide sequence ID" value="NZ_JBHSFK010000004.1"/>
</dbReference>
<organism evidence="4 5">
    <name type="scientific">Streptomyces vulcanius</name>
    <dbReference type="NCBI Taxonomy" id="1441876"/>
    <lineage>
        <taxon>Bacteria</taxon>
        <taxon>Bacillati</taxon>
        <taxon>Actinomycetota</taxon>
        <taxon>Actinomycetes</taxon>
        <taxon>Kitasatosporales</taxon>
        <taxon>Streptomycetaceae</taxon>
        <taxon>Streptomyces</taxon>
    </lineage>
</organism>
<protein>
    <submittedName>
        <fullName evidence="4">M81 family metallopeptidase</fullName>
    </submittedName>
</protein>